<dbReference type="InterPro" id="IPR005837">
    <property type="entry name" value="FliP"/>
</dbReference>
<keyword evidence="13" id="KW-0732">Signal</keyword>
<dbReference type="Pfam" id="PF00813">
    <property type="entry name" value="FliP"/>
    <property type="match status" value="1"/>
</dbReference>
<gene>
    <name evidence="12" type="primary">fliP</name>
    <name evidence="14" type="ordered locus">Turpa_0494</name>
</gene>
<dbReference type="GO" id="GO:0009306">
    <property type="term" value="P:protein secretion"/>
    <property type="evidence" value="ECO:0007669"/>
    <property type="project" value="UniProtKB-UniRule"/>
</dbReference>
<dbReference type="PRINTS" id="PR01302">
    <property type="entry name" value="TYPE3IMPPROT"/>
</dbReference>
<evidence type="ECO:0000256" key="10">
    <source>
        <dbReference type="ARBA" id="ARBA00023143"/>
    </source>
</evidence>
<keyword evidence="6 12" id="KW-1005">Bacterial flagellum biogenesis</keyword>
<keyword evidence="11 12" id="KW-1006">Bacterial flagellum protein export</keyword>
<keyword evidence="14" id="KW-0282">Flagellum</keyword>
<keyword evidence="3 12" id="KW-0813">Transport</keyword>
<keyword evidence="10" id="KW-0975">Bacterial flagellum</keyword>
<dbReference type="PANTHER" id="PTHR30587:SF0">
    <property type="entry name" value="FLAGELLAR BIOSYNTHETIC PROTEIN FLIP"/>
    <property type="match status" value="1"/>
</dbReference>
<accession>U3GK09</accession>
<dbReference type="STRING" id="869212.Turpa_0494"/>
<evidence type="ECO:0000256" key="3">
    <source>
        <dbReference type="ARBA" id="ARBA00022448"/>
    </source>
</evidence>
<evidence type="ECO:0000256" key="12">
    <source>
        <dbReference type="RuleBase" id="RU362069"/>
    </source>
</evidence>
<evidence type="ECO:0000256" key="6">
    <source>
        <dbReference type="ARBA" id="ARBA00022795"/>
    </source>
</evidence>
<evidence type="ECO:0000256" key="11">
    <source>
        <dbReference type="ARBA" id="ARBA00023225"/>
    </source>
</evidence>
<proteinExistence type="inferred from homology"/>
<evidence type="ECO:0000256" key="4">
    <source>
        <dbReference type="ARBA" id="ARBA00022475"/>
    </source>
</evidence>
<dbReference type="EMBL" id="CP002959">
    <property type="protein sequence ID" value="AFM11148.1"/>
    <property type="molecule type" value="Genomic_DNA"/>
</dbReference>
<feature type="transmembrane region" description="Helical" evidence="12">
    <location>
        <begin position="190"/>
        <end position="215"/>
    </location>
</feature>
<keyword evidence="5 12" id="KW-0812">Transmembrane</keyword>
<keyword evidence="9 12" id="KW-0472">Membrane</keyword>
<comment type="function">
    <text evidence="12">Plays a role in the flagellum-specific transport system.</text>
</comment>
<comment type="similarity">
    <text evidence="1 12">Belongs to the FliP/MopC/SpaP family.</text>
</comment>
<comment type="subcellular location">
    <subcellularLocation>
        <location evidence="12">Cell membrane</location>
        <topology evidence="12">Multi-pass membrane protein</topology>
    </subcellularLocation>
    <subcellularLocation>
        <location evidence="12">Bacterial flagellum basal body</location>
    </subcellularLocation>
</comment>
<dbReference type="AlphaFoldDB" id="U3GK09"/>
<evidence type="ECO:0000256" key="13">
    <source>
        <dbReference type="SAM" id="SignalP"/>
    </source>
</evidence>
<sequence length="252" mass="28305">MKLLFRAAVVLALFFAAGAVFAQQVPIPRVDFNITQAKNPQQVALSLQILLLLTILSLAPAIILMLTSFTKIIIVFDFMKRALSLQNMPPNQVMVSLALFITFFIMAPTFDEMNKKAITPYLDGKISNTGFFKEAAAPLRKFMVKQIGREGIKEIALFVRLSKAERPKKIDDVSMQVLIPAFMLTEIKKAFIIGIYLFLPFLIIDMVVASVLMSMGMMMLPPVMISLPFKIILFVLVDGWTLLTYEIVRSYG</sequence>
<evidence type="ECO:0000256" key="9">
    <source>
        <dbReference type="ARBA" id="ARBA00023136"/>
    </source>
</evidence>
<evidence type="ECO:0000256" key="1">
    <source>
        <dbReference type="ARBA" id="ARBA00006257"/>
    </source>
</evidence>
<evidence type="ECO:0000256" key="2">
    <source>
        <dbReference type="ARBA" id="ARBA00021714"/>
    </source>
</evidence>
<dbReference type="PANTHER" id="PTHR30587">
    <property type="entry name" value="FLAGELLAR BIOSYNTHETIC PROTEIN FLIP"/>
    <property type="match status" value="1"/>
</dbReference>
<evidence type="ECO:0000256" key="7">
    <source>
        <dbReference type="ARBA" id="ARBA00022927"/>
    </source>
</evidence>
<dbReference type="PRINTS" id="PR00951">
    <property type="entry name" value="FLGBIOSNFLIP"/>
</dbReference>
<keyword evidence="7 12" id="KW-0653">Protein transport</keyword>
<keyword evidence="4 12" id="KW-1003">Cell membrane</keyword>
<dbReference type="PROSITE" id="PS01061">
    <property type="entry name" value="FLIP_2"/>
    <property type="match status" value="1"/>
</dbReference>
<dbReference type="NCBIfam" id="NF009438">
    <property type="entry name" value="PRK12797.1"/>
    <property type="match status" value="1"/>
</dbReference>
<dbReference type="GO" id="GO:0005886">
    <property type="term" value="C:plasma membrane"/>
    <property type="evidence" value="ECO:0007669"/>
    <property type="project" value="UniProtKB-SubCell"/>
</dbReference>
<feature type="signal peptide" evidence="13">
    <location>
        <begin position="1"/>
        <end position="22"/>
    </location>
</feature>
<dbReference type="GO" id="GO:0044781">
    <property type="term" value="P:bacterial-type flagellum organization"/>
    <property type="evidence" value="ECO:0007669"/>
    <property type="project" value="UniProtKB-UniRule"/>
</dbReference>
<evidence type="ECO:0000256" key="5">
    <source>
        <dbReference type="ARBA" id="ARBA00022692"/>
    </source>
</evidence>
<feature type="transmembrane region" description="Helical" evidence="12">
    <location>
        <begin position="46"/>
        <end position="79"/>
    </location>
</feature>
<dbReference type="OrthoDB" id="9805111at2"/>
<dbReference type="InterPro" id="IPR005838">
    <property type="entry name" value="T3SS_IM_P"/>
</dbReference>
<feature type="chain" id="PRO_5004641629" description="Flagellar biosynthetic protein FliP" evidence="13">
    <location>
        <begin position="23"/>
        <end position="252"/>
    </location>
</feature>
<organism evidence="14 15">
    <name type="scientific">Turneriella parva (strain ATCC BAA-1111 / DSM 21527 / NCTC 11395 / H)</name>
    <name type="common">Leptospira parva</name>
    <dbReference type="NCBI Taxonomy" id="869212"/>
    <lineage>
        <taxon>Bacteria</taxon>
        <taxon>Pseudomonadati</taxon>
        <taxon>Spirochaetota</taxon>
        <taxon>Spirochaetia</taxon>
        <taxon>Leptospirales</taxon>
        <taxon>Leptospiraceae</taxon>
        <taxon>Turneriella</taxon>
    </lineage>
</organism>
<dbReference type="HOGENOM" id="CLU_042028_0_1_12"/>
<protein>
    <recommendedName>
        <fullName evidence="2 12">Flagellar biosynthetic protein FliP</fullName>
    </recommendedName>
</protein>
<dbReference type="Proteomes" id="UP000006048">
    <property type="component" value="Chromosome"/>
</dbReference>
<dbReference type="GO" id="GO:0009425">
    <property type="term" value="C:bacterial-type flagellum basal body"/>
    <property type="evidence" value="ECO:0007669"/>
    <property type="project" value="UniProtKB-SubCell"/>
</dbReference>
<reference evidence="14 15" key="1">
    <citation type="submission" date="2012-06" db="EMBL/GenBank/DDBJ databases">
        <title>The complete chromosome of genome of Turneriella parva DSM 21527.</title>
        <authorList>
            <consortium name="US DOE Joint Genome Institute (JGI-PGF)"/>
            <person name="Lucas S."/>
            <person name="Han J."/>
            <person name="Lapidus A."/>
            <person name="Bruce D."/>
            <person name="Goodwin L."/>
            <person name="Pitluck S."/>
            <person name="Peters L."/>
            <person name="Kyrpides N."/>
            <person name="Mavromatis K."/>
            <person name="Ivanova N."/>
            <person name="Mikhailova N."/>
            <person name="Chertkov O."/>
            <person name="Detter J.C."/>
            <person name="Tapia R."/>
            <person name="Han C."/>
            <person name="Land M."/>
            <person name="Hauser L."/>
            <person name="Markowitz V."/>
            <person name="Cheng J.-F."/>
            <person name="Hugenholtz P."/>
            <person name="Woyke T."/>
            <person name="Wu D."/>
            <person name="Gronow S."/>
            <person name="Wellnitz S."/>
            <person name="Brambilla E."/>
            <person name="Klenk H.-P."/>
            <person name="Eisen J.A."/>
        </authorList>
    </citation>
    <scope>NUCLEOTIDE SEQUENCE [LARGE SCALE GENOMIC DNA]</scope>
    <source>
        <strain evidence="15">ATCC BAA-1111 / DSM 21527 / NCTC 11395 / H</strain>
    </source>
</reference>
<keyword evidence="8 12" id="KW-1133">Transmembrane helix</keyword>
<evidence type="ECO:0000256" key="8">
    <source>
        <dbReference type="ARBA" id="ARBA00022989"/>
    </source>
</evidence>
<dbReference type="KEGG" id="tpx:Turpa_0494"/>
<name>U3GK09_TURPD</name>
<evidence type="ECO:0000313" key="14">
    <source>
        <dbReference type="EMBL" id="AFM11148.1"/>
    </source>
</evidence>
<dbReference type="RefSeq" id="WP_014801668.1">
    <property type="nucleotide sequence ID" value="NC_018020.1"/>
</dbReference>
<dbReference type="PATRIC" id="fig|869212.3.peg.471"/>
<feature type="transmembrane region" description="Helical" evidence="12">
    <location>
        <begin position="91"/>
        <end position="110"/>
    </location>
</feature>
<keyword evidence="15" id="KW-1185">Reference proteome</keyword>
<feature type="transmembrane region" description="Helical" evidence="12">
    <location>
        <begin position="227"/>
        <end position="248"/>
    </location>
</feature>
<keyword evidence="14" id="KW-0969">Cilium</keyword>
<keyword evidence="14" id="KW-0966">Cell projection</keyword>
<evidence type="ECO:0000313" key="15">
    <source>
        <dbReference type="Proteomes" id="UP000006048"/>
    </source>
</evidence>
<dbReference type="NCBIfam" id="TIGR01103">
    <property type="entry name" value="fliP"/>
    <property type="match status" value="1"/>
</dbReference>